<dbReference type="GO" id="GO:0005634">
    <property type="term" value="C:nucleus"/>
    <property type="evidence" value="ECO:0007669"/>
    <property type="project" value="UniProtKB-SubCell"/>
</dbReference>
<protein>
    <submittedName>
        <fullName evidence="4">Tigger transposable element-derived protein 6</fullName>
    </submittedName>
</protein>
<evidence type="ECO:0000256" key="1">
    <source>
        <dbReference type="ARBA" id="ARBA00004123"/>
    </source>
</evidence>
<keyword evidence="2" id="KW-0238">DNA-binding</keyword>
<sequence length="155" mass="17821">MKLWFINVRKRDSPISAPLMRQKAENLAEKMGLTGFVATYGWYHRWRKRENVVFKQTYGEQNSADVAAANQWIEKELRKLIASYDPRGVYNADESGLYYKAMPSHTYLFKGGSTKGQKISKELVNILYCVSITGEKKQLLLVGKSKRLCCFKGIK</sequence>
<gene>
    <name evidence="4" type="primary">TIGD6_211</name>
    <name evidence="4" type="ORF">AVEN_236521_1</name>
</gene>
<comment type="subcellular location">
    <subcellularLocation>
        <location evidence="1">Nucleus</location>
    </subcellularLocation>
</comment>
<evidence type="ECO:0000313" key="5">
    <source>
        <dbReference type="Proteomes" id="UP000499080"/>
    </source>
</evidence>
<reference evidence="4 5" key="1">
    <citation type="journal article" date="2019" name="Sci. Rep.">
        <title>Orb-weaving spider Araneus ventricosus genome elucidates the spidroin gene catalogue.</title>
        <authorList>
            <person name="Kono N."/>
            <person name="Nakamura H."/>
            <person name="Ohtoshi R."/>
            <person name="Moran D.A.P."/>
            <person name="Shinohara A."/>
            <person name="Yoshida Y."/>
            <person name="Fujiwara M."/>
            <person name="Mori M."/>
            <person name="Tomita M."/>
            <person name="Arakawa K."/>
        </authorList>
    </citation>
    <scope>NUCLEOTIDE SEQUENCE [LARGE SCALE GENOMIC DNA]</scope>
</reference>
<keyword evidence="5" id="KW-1185">Reference proteome</keyword>
<dbReference type="Proteomes" id="UP000499080">
    <property type="component" value="Unassembled WGS sequence"/>
</dbReference>
<dbReference type="Pfam" id="PF03221">
    <property type="entry name" value="HTH_Tnp_Tc5"/>
    <property type="match status" value="1"/>
</dbReference>
<evidence type="ECO:0000256" key="2">
    <source>
        <dbReference type="ARBA" id="ARBA00023125"/>
    </source>
</evidence>
<dbReference type="InterPro" id="IPR050863">
    <property type="entry name" value="CenT-Element_Derived"/>
</dbReference>
<name>A0A4Y2TQ09_ARAVE</name>
<feature type="domain" description="HTH CENPB-type" evidence="3">
    <location>
        <begin position="1"/>
        <end position="56"/>
    </location>
</feature>
<organism evidence="4 5">
    <name type="scientific">Araneus ventricosus</name>
    <name type="common">Orbweaver spider</name>
    <name type="synonym">Epeira ventricosa</name>
    <dbReference type="NCBI Taxonomy" id="182803"/>
    <lineage>
        <taxon>Eukaryota</taxon>
        <taxon>Metazoa</taxon>
        <taxon>Ecdysozoa</taxon>
        <taxon>Arthropoda</taxon>
        <taxon>Chelicerata</taxon>
        <taxon>Arachnida</taxon>
        <taxon>Araneae</taxon>
        <taxon>Araneomorphae</taxon>
        <taxon>Entelegynae</taxon>
        <taxon>Araneoidea</taxon>
        <taxon>Araneidae</taxon>
        <taxon>Araneus</taxon>
    </lineage>
</organism>
<proteinExistence type="predicted"/>
<dbReference type="GO" id="GO:0003677">
    <property type="term" value="F:DNA binding"/>
    <property type="evidence" value="ECO:0007669"/>
    <property type="project" value="UniProtKB-KW"/>
</dbReference>
<dbReference type="OrthoDB" id="6430169at2759"/>
<dbReference type="Gene3D" id="1.10.10.60">
    <property type="entry name" value="Homeodomain-like"/>
    <property type="match status" value="1"/>
</dbReference>
<dbReference type="InterPro" id="IPR006600">
    <property type="entry name" value="HTH_CenpB_DNA-bd_dom"/>
</dbReference>
<evidence type="ECO:0000259" key="3">
    <source>
        <dbReference type="PROSITE" id="PS51253"/>
    </source>
</evidence>
<dbReference type="EMBL" id="BGPR01030297">
    <property type="protein sequence ID" value="GBO02729.1"/>
    <property type="molecule type" value="Genomic_DNA"/>
</dbReference>
<dbReference type="PROSITE" id="PS51253">
    <property type="entry name" value="HTH_CENPB"/>
    <property type="match status" value="1"/>
</dbReference>
<dbReference type="PANTHER" id="PTHR19303:SF73">
    <property type="entry name" value="PROTEIN PDC2"/>
    <property type="match status" value="1"/>
</dbReference>
<dbReference type="InterPro" id="IPR009057">
    <property type="entry name" value="Homeodomain-like_sf"/>
</dbReference>
<dbReference type="PANTHER" id="PTHR19303">
    <property type="entry name" value="TRANSPOSON"/>
    <property type="match status" value="1"/>
</dbReference>
<dbReference type="SUPFAM" id="SSF46689">
    <property type="entry name" value="Homeodomain-like"/>
    <property type="match status" value="1"/>
</dbReference>
<dbReference type="AlphaFoldDB" id="A0A4Y2TQ09"/>
<comment type="caution">
    <text evidence="4">The sequence shown here is derived from an EMBL/GenBank/DDBJ whole genome shotgun (WGS) entry which is preliminary data.</text>
</comment>
<accession>A0A4Y2TQ09</accession>
<evidence type="ECO:0000313" key="4">
    <source>
        <dbReference type="EMBL" id="GBO02729.1"/>
    </source>
</evidence>